<dbReference type="GO" id="GO:0044718">
    <property type="term" value="P:siderophore transmembrane transport"/>
    <property type="evidence" value="ECO:0007669"/>
    <property type="project" value="TreeGrafter"/>
</dbReference>
<dbReference type="AlphaFoldDB" id="A0A0N0XK78"/>
<proteinExistence type="inferred from homology"/>
<evidence type="ECO:0000313" key="15">
    <source>
        <dbReference type="Proteomes" id="UP000037939"/>
    </source>
</evidence>
<comment type="similarity">
    <text evidence="2 11">Belongs to the TonB-dependent receptor family.</text>
</comment>
<dbReference type="PANTHER" id="PTHR30069">
    <property type="entry name" value="TONB-DEPENDENT OUTER MEMBRANE RECEPTOR"/>
    <property type="match status" value="1"/>
</dbReference>
<dbReference type="GO" id="GO:0009279">
    <property type="term" value="C:cell outer membrane"/>
    <property type="evidence" value="ECO:0007669"/>
    <property type="project" value="UniProtKB-SubCell"/>
</dbReference>
<evidence type="ECO:0000256" key="3">
    <source>
        <dbReference type="ARBA" id="ARBA00022448"/>
    </source>
</evidence>
<evidence type="ECO:0000256" key="7">
    <source>
        <dbReference type="ARBA" id="ARBA00023077"/>
    </source>
</evidence>
<evidence type="ECO:0000256" key="2">
    <source>
        <dbReference type="ARBA" id="ARBA00009810"/>
    </source>
</evidence>
<protein>
    <submittedName>
        <fullName evidence="14">Ferric enterobactin receptor</fullName>
    </submittedName>
</protein>
<dbReference type="InterPro" id="IPR037066">
    <property type="entry name" value="Plug_dom_sf"/>
</dbReference>
<dbReference type="PANTHER" id="PTHR30069:SF29">
    <property type="entry name" value="HEMOGLOBIN AND HEMOGLOBIN-HAPTOGLOBIN-BINDING PROTEIN 1-RELATED"/>
    <property type="match status" value="1"/>
</dbReference>
<dbReference type="InterPro" id="IPR000531">
    <property type="entry name" value="Beta-barrel_TonB"/>
</dbReference>
<gene>
    <name evidence="14" type="primary">pfeA_1</name>
    <name evidence="14" type="ORF">WG78_06205</name>
</gene>
<comment type="subcellular location">
    <subcellularLocation>
        <location evidence="1 11">Cell outer membrane</location>
        <topology evidence="1 11">Multi-pass membrane protein</topology>
    </subcellularLocation>
</comment>
<dbReference type="RefSeq" id="WP_053936910.1">
    <property type="nucleotide sequence ID" value="NZ_LAQT01000003.1"/>
</dbReference>
<dbReference type="EMBL" id="LAQT01000003">
    <property type="protein sequence ID" value="KPC54219.1"/>
    <property type="molecule type" value="Genomic_DNA"/>
</dbReference>
<dbReference type="Pfam" id="PF00593">
    <property type="entry name" value="TonB_dep_Rec_b-barrel"/>
    <property type="match status" value="1"/>
</dbReference>
<evidence type="ECO:0000256" key="4">
    <source>
        <dbReference type="ARBA" id="ARBA00022452"/>
    </source>
</evidence>
<dbReference type="SUPFAM" id="SSF56935">
    <property type="entry name" value="Porins"/>
    <property type="match status" value="1"/>
</dbReference>
<keyword evidence="9 14" id="KW-0675">Receptor</keyword>
<evidence type="ECO:0000256" key="10">
    <source>
        <dbReference type="ARBA" id="ARBA00023237"/>
    </source>
</evidence>
<dbReference type="OrthoDB" id="9790771at2"/>
<evidence type="ECO:0000256" key="6">
    <source>
        <dbReference type="ARBA" id="ARBA00022729"/>
    </source>
</evidence>
<evidence type="ECO:0000259" key="13">
    <source>
        <dbReference type="Pfam" id="PF00593"/>
    </source>
</evidence>
<reference evidence="14 15" key="1">
    <citation type="submission" date="2015-07" db="EMBL/GenBank/DDBJ databases">
        <title>Draft genome sequence of the Amantichitinum ursilacus IGB-41, a new chitin-degrading bacterium.</title>
        <authorList>
            <person name="Kirstahler P."/>
            <person name="Guenther M."/>
            <person name="Grumaz C."/>
            <person name="Rupp S."/>
            <person name="Zibek S."/>
            <person name="Sohn K."/>
        </authorList>
    </citation>
    <scope>NUCLEOTIDE SEQUENCE [LARGE SCALE GENOMIC DNA]</scope>
    <source>
        <strain evidence="14 15">IGB-41</strain>
    </source>
</reference>
<keyword evidence="3 11" id="KW-0813">Transport</keyword>
<evidence type="ECO:0000256" key="9">
    <source>
        <dbReference type="ARBA" id="ARBA00023170"/>
    </source>
</evidence>
<name>A0A0N0XK78_9NEIS</name>
<dbReference type="Gene3D" id="2.170.130.10">
    <property type="entry name" value="TonB-dependent receptor, plug domain"/>
    <property type="match status" value="1"/>
</dbReference>
<dbReference type="Proteomes" id="UP000037939">
    <property type="component" value="Unassembled WGS sequence"/>
</dbReference>
<keyword evidence="15" id="KW-1185">Reference proteome</keyword>
<keyword evidence="8 11" id="KW-0472">Membrane</keyword>
<keyword evidence="5 11" id="KW-0812">Transmembrane</keyword>
<dbReference type="PROSITE" id="PS52016">
    <property type="entry name" value="TONB_DEPENDENT_REC_3"/>
    <property type="match status" value="1"/>
</dbReference>
<keyword evidence="7" id="KW-0798">TonB box</keyword>
<dbReference type="STRING" id="857265.WG78_06205"/>
<dbReference type="GO" id="GO:0015344">
    <property type="term" value="F:siderophore uptake transmembrane transporter activity"/>
    <property type="evidence" value="ECO:0007669"/>
    <property type="project" value="TreeGrafter"/>
</dbReference>
<feature type="domain" description="TonB-dependent receptor-like beta-barrel" evidence="13">
    <location>
        <begin position="240"/>
        <end position="667"/>
    </location>
</feature>
<feature type="chain" id="PRO_5005863067" evidence="12">
    <location>
        <begin position="25"/>
        <end position="716"/>
    </location>
</feature>
<dbReference type="Gene3D" id="2.40.170.20">
    <property type="entry name" value="TonB-dependent receptor, beta-barrel domain"/>
    <property type="match status" value="1"/>
</dbReference>
<evidence type="ECO:0000313" key="14">
    <source>
        <dbReference type="EMBL" id="KPC54219.1"/>
    </source>
</evidence>
<comment type="caution">
    <text evidence="14">The sequence shown here is derived from an EMBL/GenBank/DDBJ whole genome shotgun (WGS) entry which is preliminary data.</text>
</comment>
<keyword evidence="10 11" id="KW-0998">Cell outer membrane</keyword>
<feature type="signal peptide" evidence="12">
    <location>
        <begin position="1"/>
        <end position="24"/>
    </location>
</feature>
<dbReference type="InterPro" id="IPR036942">
    <property type="entry name" value="Beta-barrel_TonB_sf"/>
</dbReference>
<accession>A0A0N0XK78</accession>
<keyword evidence="4 11" id="KW-1134">Transmembrane beta strand</keyword>
<keyword evidence="6 12" id="KW-0732">Signal</keyword>
<dbReference type="InterPro" id="IPR039426">
    <property type="entry name" value="TonB-dep_rcpt-like"/>
</dbReference>
<dbReference type="PATRIC" id="fig|857265.3.peg.1270"/>
<evidence type="ECO:0000256" key="5">
    <source>
        <dbReference type="ARBA" id="ARBA00022692"/>
    </source>
</evidence>
<sequence length="716" mass="77130">MPFPTLRPLAALLAGLSFNAMAHAADSAADEAAAQNVERVDVTATRLKNARIGLSPKVGTTVYTLDQGLIDGLGQGDATPLDELLLRLPGVDKDSKASGGLHARDDHGDVQYRIDGVQLPESIAGFGASIDTRYVDRIDFLTGALPAQYGLRTAGVVDIQTKSGSVKPGGSIGMLVGSHDTLEPSLALYGSAGRLNYYLSGSYNRNSAGIENPTDSRNADHDDTRQSRSFGDLQYFVDDSTRLGFLFGTYNGRYQIPTNPDQDAAFALAGYADPATGFNLYPSSQVNEQQHESTRFFVATWQKQFERMDGQISAFHQYSDLHFSPDAIGDLIYNGVASDTRRSNSANGLQADASYALNAAHTVRLGALLQRQQTASNNSVSVFSTDEDGAQSSDIPFTVSDNSGKTGTLASVYVQDEWRIDPALTVNYGVRYDHVAAFTQEQQFSPRVNVAYKLSDATAVHAGFSRYFTPPPQELAAQDSIALYNGTTNQAAISTSDPVKAERTSYYDIGISHVVSPAITVAADAYYKHIRNLLDEGQFGQALILSPFNYAEGYAQGVELSSTFNKDNWTGYLNAAYQQAKGKHIVSGQALFDPDELAYIANHQIYLDHDQTYTLSGGLSYRYGASSIGGDFLFGSGLRNTPDGGAPNSSALPHYTVVNGTLTHTWKYAAGEIEGRLAVLNLFDKSYLLRDGSGVGVGAPQYGARRSYYAGVTTTF</sequence>
<evidence type="ECO:0000256" key="11">
    <source>
        <dbReference type="PROSITE-ProRule" id="PRU01360"/>
    </source>
</evidence>
<evidence type="ECO:0000256" key="8">
    <source>
        <dbReference type="ARBA" id="ARBA00023136"/>
    </source>
</evidence>
<evidence type="ECO:0000256" key="12">
    <source>
        <dbReference type="SAM" id="SignalP"/>
    </source>
</evidence>
<evidence type="ECO:0000256" key="1">
    <source>
        <dbReference type="ARBA" id="ARBA00004571"/>
    </source>
</evidence>
<organism evidence="14 15">
    <name type="scientific">Amantichitinum ursilacus</name>
    <dbReference type="NCBI Taxonomy" id="857265"/>
    <lineage>
        <taxon>Bacteria</taxon>
        <taxon>Pseudomonadati</taxon>
        <taxon>Pseudomonadota</taxon>
        <taxon>Betaproteobacteria</taxon>
        <taxon>Neisseriales</taxon>
        <taxon>Chitinibacteraceae</taxon>
        <taxon>Amantichitinum</taxon>
    </lineage>
</organism>